<dbReference type="Proteomes" id="UP000269438">
    <property type="component" value="Unassembled WGS sequence"/>
</dbReference>
<name>A0A3L7AQY9_9MICO</name>
<dbReference type="PANTHER" id="PTHR43157:SF31">
    <property type="entry name" value="PHOSPHATIDYLINOSITOL-GLYCAN BIOSYNTHESIS CLASS F PROTEIN"/>
    <property type="match status" value="1"/>
</dbReference>
<dbReference type="InterPro" id="IPR002347">
    <property type="entry name" value="SDR_fam"/>
</dbReference>
<dbReference type="PRINTS" id="PR00081">
    <property type="entry name" value="GDHRDH"/>
</dbReference>
<dbReference type="PANTHER" id="PTHR43157">
    <property type="entry name" value="PHOSPHATIDYLINOSITOL-GLYCAN BIOSYNTHESIS CLASS F PROTEIN-RELATED"/>
    <property type="match status" value="1"/>
</dbReference>
<sequence length="313" mass="33616">MSTWNPTNLPRQNARTFVVTGGGAGIGYFIAEQLASTGAEVIIAARSEERASRALETLSARDPHAKLGFIRLDLADPGSIESAAAEIAALTRVDGLILNAGLKPQTEHLTSVAGDELVFGTNQLGNFALIARTLPVLERTPGSRLVTMGSLGYTLAKLDPADVGHAGQPYRSLPFYTASKYAQMLTAFELDRRLRAAGSSTVSVIAHPGVAMDQLAPDRRPALPYVPWPAPRAIPARLFSQGKDAGAWPAVRAALDPRVNGGEMWGPRFLSSRGAPVRERLPRKLRTRDLAREIWDLSVSRTGLEPLTHGSSR</sequence>
<evidence type="ECO:0000256" key="1">
    <source>
        <dbReference type="ARBA" id="ARBA00023002"/>
    </source>
</evidence>
<keyword evidence="3" id="KW-1185">Reference proteome</keyword>
<dbReference type="AlphaFoldDB" id="A0A3L7AQY9"/>
<evidence type="ECO:0000313" key="2">
    <source>
        <dbReference type="EMBL" id="RLP82787.1"/>
    </source>
</evidence>
<dbReference type="SUPFAM" id="SSF51735">
    <property type="entry name" value="NAD(P)-binding Rossmann-fold domains"/>
    <property type="match status" value="1"/>
</dbReference>
<keyword evidence="1" id="KW-0560">Oxidoreductase</keyword>
<organism evidence="2 3">
    <name type="scientific">Mycetocola lacteus</name>
    <dbReference type="NCBI Taxonomy" id="76637"/>
    <lineage>
        <taxon>Bacteria</taxon>
        <taxon>Bacillati</taxon>
        <taxon>Actinomycetota</taxon>
        <taxon>Actinomycetes</taxon>
        <taxon>Micrococcales</taxon>
        <taxon>Microbacteriaceae</taxon>
        <taxon>Mycetocola</taxon>
    </lineage>
</organism>
<dbReference type="RefSeq" id="WP_121687946.1">
    <property type="nucleotide sequence ID" value="NZ_RCUY01000005.1"/>
</dbReference>
<dbReference type="EMBL" id="RCUY01000005">
    <property type="protein sequence ID" value="RLP82787.1"/>
    <property type="molecule type" value="Genomic_DNA"/>
</dbReference>
<accession>A0A3L7AQY9</accession>
<dbReference type="OrthoDB" id="4577644at2"/>
<proteinExistence type="predicted"/>
<comment type="caution">
    <text evidence="2">The sequence shown here is derived from an EMBL/GenBank/DDBJ whole genome shotgun (WGS) entry which is preliminary data.</text>
</comment>
<protein>
    <submittedName>
        <fullName evidence="2">SDR family NAD(P)-dependent oxidoreductase</fullName>
    </submittedName>
</protein>
<dbReference type="GO" id="GO:0016491">
    <property type="term" value="F:oxidoreductase activity"/>
    <property type="evidence" value="ECO:0007669"/>
    <property type="project" value="UniProtKB-KW"/>
</dbReference>
<dbReference type="Gene3D" id="3.40.50.720">
    <property type="entry name" value="NAD(P)-binding Rossmann-like Domain"/>
    <property type="match status" value="1"/>
</dbReference>
<reference evidence="2 3" key="1">
    <citation type="submission" date="2018-10" db="EMBL/GenBank/DDBJ databases">
        <authorList>
            <person name="Li J."/>
        </authorList>
    </citation>
    <scope>NUCLEOTIDE SEQUENCE [LARGE SCALE GENOMIC DNA]</scope>
    <source>
        <strain evidence="2 3">JCM 11654</strain>
    </source>
</reference>
<dbReference type="InterPro" id="IPR036291">
    <property type="entry name" value="NAD(P)-bd_dom_sf"/>
</dbReference>
<evidence type="ECO:0000313" key="3">
    <source>
        <dbReference type="Proteomes" id="UP000269438"/>
    </source>
</evidence>
<dbReference type="Pfam" id="PF00106">
    <property type="entry name" value="adh_short"/>
    <property type="match status" value="1"/>
</dbReference>
<gene>
    <name evidence="2" type="ORF">D9V34_05890</name>
</gene>